<evidence type="ECO:0000313" key="1">
    <source>
        <dbReference type="EMBL" id="KAK1942813.1"/>
    </source>
</evidence>
<accession>A0AAD9GRB9</accession>
<sequence length="63" mass="7088">MATDREHGCMLWVHVQYMSMDVVRGGTTLDFRHQQEDGDAVQPGSFSRIAAITRRFLGFSLSA</sequence>
<keyword evidence="2" id="KW-1185">Reference proteome</keyword>
<name>A0AAD9GRB9_9STRA</name>
<dbReference type="EMBL" id="JASMQC010000008">
    <property type="protein sequence ID" value="KAK1942813.1"/>
    <property type="molecule type" value="Genomic_DNA"/>
</dbReference>
<reference evidence="1" key="1">
    <citation type="submission" date="2023-08" db="EMBL/GenBank/DDBJ databases">
        <title>Reference Genome Resource for the Citrus Pathogen Phytophthora citrophthora.</title>
        <authorList>
            <person name="Moller H."/>
            <person name="Coetzee B."/>
            <person name="Rose L.J."/>
            <person name="Van Niekerk J.M."/>
        </authorList>
    </citation>
    <scope>NUCLEOTIDE SEQUENCE</scope>
    <source>
        <strain evidence="1">STE-U-9442</strain>
    </source>
</reference>
<proteinExistence type="predicted"/>
<protein>
    <submittedName>
        <fullName evidence="1">Uncharacterized protein</fullName>
    </submittedName>
</protein>
<organism evidence="1 2">
    <name type="scientific">Phytophthora citrophthora</name>
    <dbReference type="NCBI Taxonomy" id="4793"/>
    <lineage>
        <taxon>Eukaryota</taxon>
        <taxon>Sar</taxon>
        <taxon>Stramenopiles</taxon>
        <taxon>Oomycota</taxon>
        <taxon>Peronosporomycetes</taxon>
        <taxon>Peronosporales</taxon>
        <taxon>Peronosporaceae</taxon>
        <taxon>Phytophthora</taxon>
    </lineage>
</organism>
<comment type="caution">
    <text evidence="1">The sequence shown here is derived from an EMBL/GenBank/DDBJ whole genome shotgun (WGS) entry which is preliminary data.</text>
</comment>
<gene>
    <name evidence="1" type="ORF">P3T76_005450</name>
</gene>
<dbReference type="Proteomes" id="UP001259832">
    <property type="component" value="Unassembled WGS sequence"/>
</dbReference>
<evidence type="ECO:0000313" key="2">
    <source>
        <dbReference type="Proteomes" id="UP001259832"/>
    </source>
</evidence>
<dbReference type="AlphaFoldDB" id="A0AAD9GRB9"/>